<dbReference type="RefSeq" id="XP_002507685.1">
    <property type="nucleotide sequence ID" value="XM_002507639.1"/>
</dbReference>
<dbReference type="EMBL" id="CP001574">
    <property type="protein sequence ID" value="ACO68943.1"/>
    <property type="molecule type" value="Genomic_DNA"/>
</dbReference>
<dbReference type="InParanoid" id="C1FED5"/>
<proteinExistence type="predicted"/>
<accession>C1FED5</accession>
<protein>
    <submittedName>
        <fullName evidence="1">Uncharacterized protein</fullName>
    </submittedName>
</protein>
<gene>
    <name evidence="1" type="ORF">MICPUN_51762</name>
</gene>
<evidence type="ECO:0000313" key="1">
    <source>
        <dbReference type="EMBL" id="ACO68943.1"/>
    </source>
</evidence>
<name>C1FED5_MICCC</name>
<evidence type="ECO:0000313" key="2">
    <source>
        <dbReference type="Proteomes" id="UP000002009"/>
    </source>
</evidence>
<dbReference type="KEGG" id="mis:MICPUN_51762"/>
<sequence>MSWRWLFPGTLVRAHRRRAMRPQSCWRGLLSMVSRSASTAHQMASGRQLHSTTTEKEEASSAHMAHWDAEMATEQAQWMLCLRQDVCDDPTLVLHEEFRQKFRVTYRVFDRIVDALKGSGLVQDPRVPKPGPPPIPAESKVLHILRMLAVGAQYDAFEEGSLCDGKTIQALCIKPASSRTKGFFDWFVDHFYDDWVRPPNREENRKRVEVHREDWDARHDRADGCSSPGLGCMSCGCTRIPLRKRGLPDKGV</sequence>
<keyword evidence="2" id="KW-1185">Reference proteome</keyword>
<dbReference type="Proteomes" id="UP000002009">
    <property type="component" value="Chromosome 1"/>
</dbReference>
<dbReference type="GeneID" id="8250604"/>
<organism evidence="1 2">
    <name type="scientific">Micromonas commoda (strain RCC299 / NOUM17 / CCMP2709)</name>
    <name type="common">Picoplanktonic green alga</name>
    <dbReference type="NCBI Taxonomy" id="296587"/>
    <lineage>
        <taxon>Eukaryota</taxon>
        <taxon>Viridiplantae</taxon>
        <taxon>Chlorophyta</taxon>
        <taxon>Mamiellophyceae</taxon>
        <taxon>Mamiellales</taxon>
        <taxon>Mamiellaceae</taxon>
        <taxon>Micromonas</taxon>
    </lineage>
</organism>
<reference evidence="1 2" key="1">
    <citation type="journal article" date="2009" name="Science">
        <title>Green evolution and dynamic adaptations revealed by genomes of the marine picoeukaryotes Micromonas.</title>
        <authorList>
            <person name="Worden A.Z."/>
            <person name="Lee J.H."/>
            <person name="Mock T."/>
            <person name="Rouze P."/>
            <person name="Simmons M.P."/>
            <person name="Aerts A.L."/>
            <person name="Allen A.E."/>
            <person name="Cuvelier M.L."/>
            <person name="Derelle E."/>
            <person name="Everett M.V."/>
            <person name="Foulon E."/>
            <person name="Grimwood J."/>
            <person name="Gundlach H."/>
            <person name="Henrissat B."/>
            <person name="Napoli C."/>
            <person name="McDonald S.M."/>
            <person name="Parker M.S."/>
            <person name="Rombauts S."/>
            <person name="Salamov A."/>
            <person name="Von Dassow P."/>
            <person name="Badger J.H."/>
            <person name="Coutinho P.M."/>
            <person name="Demir E."/>
            <person name="Dubchak I."/>
            <person name="Gentemann C."/>
            <person name="Eikrem W."/>
            <person name="Gready J.E."/>
            <person name="John U."/>
            <person name="Lanier W."/>
            <person name="Lindquist E.A."/>
            <person name="Lucas S."/>
            <person name="Mayer K.F."/>
            <person name="Moreau H."/>
            <person name="Not F."/>
            <person name="Otillar R."/>
            <person name="Panaud O."/>
            <person name="Pangilinan J."/>
            <person name="Paulsen I."/>
            <person name="Piegu B."/>
            <person name="Poliakov A."/>
            <person name="Robbens S."/>
            <person name="Schmutz J."/>
            <person name="Toulza E."/>
            <person name="Wyss T."/>
            <person name="Zelensky A."/>
            <person name="Zhou K."/>
            <person name="Armbrust E.V."/>
            <person name="Bhattacharya D."/>
            <person name="Goodenough U.W."/>
            <person name="Van de Peer Y."/>
            <person name="Grigoriev I.V."/>
        </authorList>
    </citation>
    <scope>NUCLEOTIDE SEQUENCE [LARGE SCALE GENOMIC DNA]</scope>
    <source>
        <strain evidence="2">RCC299 / NOUM17</strain>
    </source>
</reference>
<dbReference type="AlphaFoldDB" id="C1FED5"/>